<reference evidence="1" key="1">
    <citation type="submission" date="2021-01" db="EMBL/GenBank/DDBJ databases">
        <title>Adiantum capillus-veneris genome.</title>
        <authorList>
            <person name="Fang Y."/>
            <person name="Liao Q."/>
        </authorList>
    </citation>
    <scope>NUCLEOTIDE SEQUENCE</scope>
    <source>
        <strain evidence="1">H3</strain>
        <tissue evidence="1">Leaf</tissue>
    </source>
</reference>
<comment type="caution">
    <text evidence="1">The sequence shown here is derived from an EMBL/GenBank/DDBJ whole genome shotgun (WGS) entry which is preliminary data.</text>
</comment>
<dbReference type="EMBL" id="JABFUD020000023">
    <property type="protein sequence ID" value="KAI5061033.1"/>
    <property type="molecule type" value="Genomic_DNA"/>
</dbReference>
<keyword evidence="2" id="KW-1185">Reference proteome</keyword>
<sequence>MPCVVDTRYDTPTDTDKLVELDEGLIESYAHDDGDAWEYVVDERITSEMMYEDVDMDEEIWSDVMPDEICYDQPMSICELGELNGSQVEPKGDP</sequence>
<accession>A0A9D4U3V8</accession>
<dbReference type="AlphaFoldDB" id="A0A9D4U3V8"/>
<organism evidence="1 2">
    <name type="scientific">Adiantum capillus-veneris</name>
    <name type="common">Maidenhair fern</name>
    <dbReference type="NCBI Taxonomy" id="13818"/>
    <lineage>
        <taxon>Eukaryota</taxon>
        <taxon>Viridiplantae</taxon>
        <taxon>Streptophyta</taxon>
        <taxon>Embryophyta</taxon>
        <taxon>Tracheophyta</taxon>
        <taxon>Polypodiopsida</taxon>
        <taxon>Polypodiidae</taxon>
        <taxon>Polypodiales</taxon>
        <taxon>Pteridineae</taxon>
        <taxon>Pteridaceae</taxon>
        <taxon>Vittarioideae</taxon>
        <taxon>Adiantum</taxon>
    </lineage>
</organism>
<evidence type="ECO:0000313" key="2">
    <source>
        <dbReference type="Proteomes" id="UP000886520"/>
    </source>
</evidence>
<proteinExistence type="predicted"/>
<evidence type="ECO:0000313" key="1">
    <source>
        <dbReference type="EMBL" id="KAI5061033.1"/>
    </source>
</evidence>
<protein>
    <submittedName>
        <fullName evidence="1">Uncharacterized protein</fullName>
    </submittedName>
</protein>
<name>A0A9D4U3V8_ADICA</name>
<gene>
    <name evidence="1" type="ORF">GOP47_0023538</name>
</gene>
<dbReference type="Proteomes" id="UP000886520">
    <property type="component" value="Chromosome 23"/>
</dbReference>